<feature type="domain" description="G-protein coupled receptors family 1 profile" evidence="6">
    <location>
        <begin position="53"/>
        <end position="326"/>
    </location>
</feature>
<reference evidence="7" key="1">
    <citation type="submission" date="2021-06" db="EMBL/GenBank/DDBJ databases">
        <title>Parelaphostrongylus tenuis whole genome reference sequence.</title>
        <authorList>
            <person name="Garwood T.J."/>
            <person name="Larsen P.A."/>
            <person name="Fountain-Jones N.M."/>
            <person name="Garbe J.R."/>
            <person name="Macchietto M.G."/>
            <person name="Kania S.A."/>
            <person name="Gerhold R.W."/>
            <person name="Richards J.E."/>
            <person name="Wolf T.M."/>
        </authorList>
    </citation>
    <scope>NUCLEOTIDE SEQUENCE</scope>
    <source>
        <strain evidence="7">MNPRO001-30</strain>
        <tissue evidence="7">Meninges</tissue>
    </source>
</reference>
<evidence type="ECO:0000256" key="1">
    <source>
        <dbReference type="ARBA" id="ARBA00004370"/>
    </source>
</evidence>
<dbReference type="InterPro" id="IPR017452">
    <property type="entry name" value="GPCR_Rhodpsn_7TM"/>
</dbReference>
<feature type="transmembrane region" description="Helical" evidence="5">
    <location>
        <begin position="39"/>
        <end position="61"/>
    </location>
</feature>
<dbReference type="PANTHER" id="PTHR47760:SF1">
    <property type="entry name" value="G-PROTEIN COUPLED RECEPTORS FAMILY 1 PROFILE DOMAIN-CONTAINING PROTEIN"/>
    <property type="match status" value="1"/>
</dbReference>
<feature type="transmembrane region" description="Helical" evidence="5">
    <location>
        <begin position="110"/>
        <end position="133"/>
    </location>
</feature>
<dbReference type="CDD" id="cd14978">
    <property type="entry name" value="7tmA_FMRFamide_R-like"/>
    <property type="match status" value="1"/>
</dbReference>
<evidence type="ECO:0000256" key="2">
    <source>
        <dbReference type="ARBA" id="ARBA00022692"/>
    </source>
</evidence>
<evidence type="ECO:0000256" key="3">
    <source>
        <dbReference type="ARBA" id="ARBA00022989"/>
    </source>
</evidence>
<gene>
    <name evidence="7" type="ORF">KIN20_014721</name>
</gene>
<evidence type="ECO:0000256" key="5">
    <source>
        <dbReference type="SAM" id="Phobius"/>
    </source>
</evidence>
<dbReference type="PRINTS" id="PR00237">
    <property type="entry name" value="GPCRRHODOPSN"/>
</dbReference>
<dbReference type="GO" id="GO:0004930">
    <property type="term" value="F:G protein-coupled receptor activity"/>
    <property type="evidence" value="ECO:0007669"/>
    <property type="project" value="InterPro"/>
</dbReference>
<comment type="caution">
    <text evidence="7">The sequence shown here is derived from an EMBL/GenBank/DDBJ whole genome shotgun (WGS) entry which is preliminary data.</text>
</comment>
<dbReference type="Gene3D" id="1.20.1070.10">
    <property type="entry name" value="Rhodopsin 7-helix transmembrane proteins"/>
    <property type="match status" value="1"/>
</dbReference>
<keyword evidence="4 5" id="KW-0472">Membrane</keyword>
<dbReference type="GO" id="GO:0016020">
    <property type="term" value="C:membrane"/>
    <property type="evidence" value="ECO:0007669"/>
    <property type="project" value="UniProtKB-SubCell"/>
</dbReference>
<evidence type="ECO:0000313" key="7">
    <source>
        <dbReference type="EMBL" id="KAJ1356875.1"/>
    </source>
</evidence>
<dbReference type="EMBL" id="JAHQIW010002954">
    <property type="protein sequence ID" value="KAJ1356875.1"/>
    <property type="molecule type" value="Genomic_DNA"/>
</dbReference>
<protein>
    <recommendedName>
        <fullName evidence="6">G-protein coupled receptors family 1 profile domain-containing protein</fullName>
    </recommendedName>
</protein>
<feature type="transmembrane region" description="Helical" evidence="5">
    <location>
        <begin position="73"/>
        <end position="98"/>
    </location>
</feature>
<evidence type="ECO:0000313" key="8">
    <source>
        <dbReference type="Proteomes" id="UP001196413"/>
    </source>
</evidence>
<sequence length="481" mass="55166">MSYHHICSLIHSNATIDWHSELWDSSRDMPTSKLNRITYAYIAPVIITCGIVGDILTVVTLTHPLLRKSTIIYNYLTLLAMTDLLTHFSVIPMIMWLLDIRACSSAASFYYAHIGFPLANALMGSSVWIVVFLTLSQYMAVCRPFVYGLRSRKVCFILFTLAYVFNFSIYAPWSMKKEVHNLKKIVGEVELPQNICPYIVCDTRRADWFMIYEATRELISRIFPFFLVAYMNVRILITYRSTKKDRMQRLANSQKNFVYEKSEKEEKRLFILLFAIIIIFFLCTIPAAPVTILVADSKSNNLPFQIFRAVTNLLEITKFALNFYFYCLINPDIRQICVYVITCKKISRPPRVKGDDGTSRRDSTRKNVVAEAPVEKLTVIREHDSHSSGAADQVQSAIGWASGSLHQPVTAGSSIQHKIATKSLIIGKLDVMSMNRLTDRHEQRLLNRGSIVVHAIYDFYLQVKHKETWPTSLRPSTTLRN</sequence>
<dbReference type="PANTHER" id="PTHR47760">
    <property type="entry name" value="G-PROTEIN COUPLED RECEPTOR B0563.6-LIKE PROTEIN-RELATED"/>
    <property type="match status" value="1"/>
</dbReference>
<dbReference type="InterPro" id="IPR053093">
    <property type="entry name" value="GPCR-like"/>
</dbReference>
<keyword evidence="8" id="KW-1185">Reference proteome</keyword>
<evidence type="ECO:0000259" key="6">
    <source>
        <dbReference type="PROSITE" id="PS50262"/>
    </source>
</evidence>
<feature type="transmembrane region" description="Helical" evidence="5">
    <location>
        <begin position="154"/>
        <end position="173"/>
    </location>
</feature>
<dbReference type="Proteomes" id="UP001196413">
    <property type="component" value="Unassembled WGS sequence"/>
</dbReference>
<proteinExistence type="predicted"/>
<accession>A0AAD5QPK3</accession>
<evidence type="ECO:0000256" key="4">
    <source>
        <dbReference type="ARBA" id="ARBA00023136"/>
    </source>
</evidence>
<name>A0AAD5QPK3_PARTN</name>
<keyword evidence="2 5" id="KW-0812">Transmembrane</keyword>
<keyword evidence="3 5" id="KW-1133">Transmembrane helix</keyword>
<organism evidence="7 8">
    <name type="scientific">Parelaphostrongylus tenuis</name>
    <name type="common">Meningeal worm</name>
    <dbReference type="NCBI Taxonomy" id="148309"/>
    <lineage>
        <taxon>Eukaryota</taxon>
        <taxon>Metazoa</taxon>
        <taxon>Ecdysozoa</taxon>
        <taxon>Nematoda</taxon>
        <taxon>Chromadorea</taxon>
        <taxon>Rhabditida</taxon>
        <taxon>Rhabditina</taxon>
        <taxon>Rhabditomorpha</taxon>
        <taxon>Strongyloidea</taxon>
        <taxon>Metastrongylidae</taxon>
        <taxon>Parelaphostrongylus</taxon>
    </lineage>
</organism>
<dbReference type="Pfam" id="PF00001">
    <property type="entry name" value="7tm_1"/>
    <property type="match status" value="1"/>
</dbReference>
<feature type="transmembrane region" description="Helical" evidence="5">
    <location>
        <begin position="269"/>
        <end position="295"/>
    </location>
</feature>
<dbReference type="InterPro" id="IPR000276">
    <property type="entry name" value="GPCR_Rhodpsn"/>
</dbReference>
<feature type="transmembrane region" description="Helical" evidence="5">
    <location>
        <begin position="218"/>
        <end position="239"/>
    </location>
</feature>
<dbReference type="SUPFAM" id="SSF81321">
    <property type="entry name" value="Family A G protein-coupled receptor-like"/>
    <property type="match status" value="1"/>
</dbReference>
<dbReference type="PROSITE" id="PS50262">
    <property type="entry name" value="G_PROTEIN_RECEP_F1_2"/>
    <property type="match status" value="1"/>
</dbReference>
<dbReference type="AlphaFoldDB" id="A0AAD5QPK3"/>
<comment type="subcellular location">
    <subcellularLocation>
        <location evidence="1">Membrane</location>
    </subcellularLocation>
</comment>